<proteinExistence type="predicted"/>
<evidence type="ECO:0000313" key="1">
    <source>
        <dbReference type="EMBL" id="CAG6617290.1"/>
    </source>
</evidence>
<dbReference type="AlphaFoldDB" id="A0A8D8PX50"/>
<sequence length="106" mass="12935">MLQDTLFIVNLVVTMASLQKEEKKKKKNIYKVEGILKLKYWALFMETTHSFQRKMGDYSAVRRTTFFSYIIFSMKNCNDIIIMEKMQRLWYHISLERIIILKYDFF</sequence>
<name>A0A8D8PX50_9HEMI</name>
<organism evidence="1">
    <name type="scientific">Cacopsylla melanoneura</name>
    <dbReference type="NCBI Taxonomy" id="428564"/>
    <lineage>
        <taxon>Eukaryota</taxon>
        <taxon>Metazoa</taxon>
        <taxon>Ecdysozoa</taxon>
        <taxon>Arthropoda</taxon>
        <taxon>Hexapoda</taxon>
        <taxon>Insecta</taxon>
        <taxon>Pterygota</taxon>
        <taxon>Neoptera</taxon>
        <taxon>Paraneoptera</taxon>
        <taxon>Hemiptera</taxon>
        <taxon>Sternorrhyncha</taxon>
        <taxon>Psylloidea</taxon>
        <taxon>Psyllidae</taxon>
        <taxon>Psyllinae</taxon>
        <taxon>Cacopsylla</taxon>
    </lineage>
</organism>
<dbReference type="EMBL" id="HBUF01038345">
    <property type="protein sequence ID" value="CAG6617290.1"/>
    <property type="molecule type" value="Transcribed_RNA"/>
</dbReference>
<protein>
    <submittedName>
        <fullName evidence="1">Uncharacterized protein</fullName>
    </submittedName>
</protein>
<reference evidence="1" key="1">
    <citation type="submission" date="2021-05" db="EMBL/GenBank/DDBJ databases">
        <authorList>
            <person name="Alioto T."/>
            <person name="Alioto T."/>
            <person name="Gomez Garrido J."/>
        </authorList>
    </citation>
    <scope>NUCLEOTIDE SEQUENCE</scope>
</reference>
<accession>A0A8D8PX50</accession>